<evidence type="ECO:0000313" key="1">
    <source>
        <dbReference type="EMBL" id="KAJ7306887.1"/>
    </source>
</evidence>
<dbReference type="AlphaFoldDB" id="A0AAD7EA72"/>
<dbReference type="Proteomes" id="UP001218218">
    <property type="component" value="Unassembled WGS sequence"/>
</dbReference>
<comment type="caution">
    <text evidence="1">The sequence shown here is derived from an EMBL/GenBank/DDBJ whole genome shotgun (WGS) entry which is preliminary data.</text>
</comment>
<dbReference type="EMBL" id="JARIHO010000090">
    <property type="protein sequence ID" value="KAJ7306887.1"/>
    <property type="molecule type" value="Genomic_DNA"/>
</dbReference>
<evidence type="ECO:0000313" key="2">
    <source>
        <dbReference type="Proteomes" id="UP001218218"/>
    </source>
</evidence>
<protein>
    <submittedName>
        <fullName evidence="1">Uncharacterized protein</fullName>
    </submittedName>
</protein>
<sequence length="296" mass="33409">MPATIPNTLVAFGANEDSFFLGHGRRRTFRGVTDEFAAQVQGDDLPITQTEWISFDPTGTKYIAKNDDRKQFCHSTDISQDLIGHLKTNGGSFITLGSGDNYFIKHNKGWNARLPPKHSENIAQLKPVVNNFDSALRGLLFGHEQSHIFLFVGGFASDLNEETQNDAEHPLTKVLTEFDEGWCIEPGSTLCPYSDRYFFLKFKKPNDTVIQMRWSLPNSMSEDLAELKQLAESPEDQIFLTQLRMVDMQRQQTQAALAMQQLRMQSQLNDMMCASMVQGGNSMKLATGGWVEVPRY</sequence>
<name>A0AAD7EA72_9AGAR</name>
<proteinExistence type="predicted"/>
<gene>
    <name evidence="1" type="ORF">DFH08DRAFT_901292</name>
</gene>
<reference evidence="1" key="1">
    <citation type="submission" date="2023-03" db="EMBL/GenBank/DDBJ databases">
        <title>Massive genome expansion in bonnet fungi (Mycena s.s.) driven by repeated elements and novel gene families across ecological guilds.</title>
        <authorList>
            <consortium name="Lawrence Berkeley National Laboratory"/>
            <person name="Harder C.B."/>
            <person name="Miyauchi S."/>
            <person name="Viragh M."/>
            <person name="Kuo A."/>
            <person name="Thoen E."/>
            <person name="Andreopoulos B."/>
            <person name="Lu D."/>
            <person name="Skrede I."/>
            <person name="Drula E."/>
            <person name="Henrissat B."/>
            <person name="Morin E."/>
            <person name="Kohler A."/>
            <person name="Barry K."/>
            <person name="LaButti K."/>
            <person name="Morin E."/>
            <person name="Salamov A."/>
            <person name="Lipzen A."/>
            <person name="Mereny Z."/>
            <person name="Hegedus B."/>
            <person name="Baldrian P."/>
            <person name="Stursova M."/>
            <person name="Weitz H."/>
            <person name="Taylor A."/>
            <person name="Grigoriev I.V."/>
            <person name="Nagy L.G."/>
            <person name="Martin F."/>
            <person name="Kauserud H."/>
        </authorList>
    </citation>
    <scope>NUCLEOTIDE SEQUENCE</scope>
    <source>
        <strain evidence="1">CBHHK002</strain>
    </source>
</reference>
<keyword evidence="2" id="KW-1185">Reference proteome</keyword>
<organism evidence="1 2">
    <name type="scientific">Mycena albidolilacea</name>
    <dbReference type="NCBI Taxonomy" id="1033008"/>
    <lineage>
        <taxon>Eukaryota</taxon>
        <taxon>Fungi</taxon>
        <taxon>Dikarya</taxon>
        <taxon>Basidiomycota</taxon>
        <taxon>Agaricomycotina</taxon>
        <taxon>Agaricomycetes</taxon>
        <taxon>Agaricomycetidae</taxon>
        <taxon>Agaricales</taxon>
        <taxon>Marasmiineae</taxon>
        <taxon>Mycenaceae</taxon>
        <taxon>Mycena</taxon>
    </lineage>
</organism>
<accession>A0AAD7EA72</accession>